<evidence type="ECO:0000313" key="1">
    <source>
        <dbReference type="EMBL" id="KIJ42742.1"/>
    </source>
</evidence>
<dbReference type="EMBL" id="KN837128">
    <property type="protein sequence ID" value="KIJ42742.1"/>
    <property type="molecule type" value="Genomic_DNA"/>
</dbReference>
<sequence length="183" mass="20369">MLRYIRPCRQYRGLTCFHRPIWVNASVETGMQLTVVADGVDVVVNWSWVASSFLQLGRLWTPPSFAFDVDVDAVLMTRPMQQQRHSHNTPVTVQANASTGTAVLLLLVVMLAFTIRVDLAASGASSVIVSASSRRLYNPHISITSEQSKDVELTFQPRLPHNRPTSSCNLRTQLALDTTIHPK</sequence>
<dbReference type="Proteomes" id="UP000054279">
    <property type="component" value="Unassembled WGS sequence"/>
</dbReference>
<name>A0A0C9VLU1_SPHS4</name>
<reference evidence="1 2" key="1">
    <citation type="submission" date="2014-06" db="EMBL/GenBank/DDBJ databases">
        <title>Evolutionary Origins and Diversification of the Mycorrhizal Mutualists.</title>
        <authorList>
            <consortium name="DOE Joint Genome Institute"/>
            <consortium name="Mycorrhizal Genomics Consortium"/>
            <person name="Kohler A."/>
            <person name="Kuo A."/>
            <person name="Nagy L.G."/>
            <person name="Floudas D."/>
            <person name="Copeland A."/>
            <person name="Barry K.W."/>
            <person name="Cichocki N."/>
            <person name="Veneault-Fourrey C."/>
            <person name="LaButti K."/>
            <person name="Lindquist E.A."/>
            <person name="Lipzen A."/>
            <person name="Lundell T."/>
            <person name="Morin E."/>
            <person name="Murat C."/>
            <person name="Riley R."/>
            <person name="Ohm R."/>
            <person name="Sun H."/>
            <person name="Tunlid A."/>
            <person name="Henrissat B."/>
            <person name="Grigoriev I.V."/>
            <person name="Hibbett D.S."/>
            <person name="Martin F."/>
        </authorList>
    </citation>
    <scope>NUCLEOTIDE SEQUENCE [LARGE SCALE GENOMIC DNA]</scope>
    <source>
        <strain evidence="1 2">SS14</strain>
    </source>
</reference>
<dbReference type="HOGENOM" id="CLU_1476036_0_0_1"/>
<organism evidence="1 2">
    <name type="scientific">Sphaerobolus stellatus (strain SS14)</name>
    <dbReference type="NCBI Taxonomy" id="990650"/>
    <lineage>
        <taxon>Eukaryota</taxon>
        <taxon>Fungi</taxon>
        <taxon>Dikarya</taxon>
        <taxon>Basidiomycota</taxon>
        <taxon>Agaricomycotina</taxon>
        <taxon>Agaricomycetes</taxon>
        <taxon>Phallomycetidae</taxon>
        <taxon>Geastrales</taxon>
        <taxon>Sphaerobolaceae</taxon>
        <taxon>Sphaerobolus</taxon>
    </lineage>
</organism>
<gene>
    <name evidence="1" type="ORF">M422DRAFT_254200</name>
</gene>
<dbReference type="AlphaFoldDB" id="A0A0C9VLU1"/>
<proteinExistence type="predicted"/>
<accession>A0A0C9VLU1</accession>
<evidence type="ECO:0000313" key="2">
    <source>
        <dbReference type="Proteomes" id="UP000054279"/>
    </source>
</evidence>
<keyword evidence="2" id="KW-1185">Reference proteome</keyword>
<protein>
    <submittedName>
        <fullName evidence="1">Uncharacterized protein</fullName>
    </submittedName>
</protein>